<keyword evidence="11" id="KW-1185">Reference proteome</keyword>
<feature type="domain" description="GATA-type" evidence="9">
    <location>
        <begin position="485"/>
        <end position="546"/>
    </location>
</feature>
<dbReference type="InterPro" id="IPR000014">
    <property type="entry name" value="PAS"/>
</dbReference>
<dbReference type="EMBL" id="JADNYJ010000050">
    <property type="protein sequence ID" value="KAF8899937.1"/>
    <property type="molecule type" value="Genomic_DNA"/>
</dbReference>
<name>A0A9P5NMB3_GYMJU</name>
<feature type="compositionally biased region" description="Low complexity" evidence="7">
    <location>
        <begin position="650"/>
        <end position="661"/>
    </location>
</feature>
<dbReference type="GO" id="GO:0043565">
    <property type="term" value="F:sequence-specific DNA binding"/>
    <property type="evidence" value="ECO:0007669"/>
    <property type="project" value="InterPro"/>
</dbReference>
<feature type="region of interest" description="Disordered" evidence="7">
    <location>
        <begin position="1"/>
        <end position="37"/>
    </location>
</feature>
<proteinExistence type="predicted"/>
<keyword evidence="2 6" id="KW-0863">Zinc-finger</keyword>
<dbReference type="Gene3D" id="3.30.450.20">
    <property type="entry name" value="PAS domain"/>
    <property type="match status" value="1"/>
</dbReference>
<dbReference type="OrthoDB" id="2162994at2759"/>
<feature type="region of interest" description="Disordered" evidence="7">
    <location>
        <begin position="359"/>
        <end position="509"/>
    </location>
</feature>
<feature type="compositionally biased region" description="Polar residues" evidence="7">
    <location>
        <begin position="622"/>
        <end position="638"/>
    </location>
</feature>
<dbReference type="Gene3D" id="3.30.50.10">
    <property type="entry name" value="Erythroid Transcription Factor GATA-1, subunit A"/>
    <property type="match status" value="1"/>
</dbReference>
<evidence type="ECO:0000256" key="3">
    <source>
        <dbReference type="ARBA" id="ARBA00022833"/>
    </source>
</evidence>
<dbReference type="GO" id="GO:0008270">
    <property type="term" value="F:zinc ion binding"/>
    <property type="evidence" value="ECO:0007669"/>
    <property type="project" value="UniProtKB-KW"/>
</dbReference>
<feature type="compositionally biased region" description="Polar residues" evidence="7">
    <location>
        <begin position="474"/>
        <end position="500"/>
    </location>
</feature>
<evidence type="ECO:0000259" key="9">
    <source>
        <dbReference type="PROSITE" id="PS50114"/>
    </source>
</evidence>
<dbReference type="SUPFAM" id="SSF57716">
    <property type="entry name" value="Glucocorticoid receptor-like (DNA-binding domain)"/>
    <property type="match status" value="1"/>
</dbReference>
<feature type="compositionally biased region" description="Low complexity" evidence="7">
    <location>
        <begin position="437"/>
        <end position="458"/>
    </location>
</feature>
<evidence type="ECO:0000256" key="4">
    <source>
        <dbReference type="ARBA" id="ARBA00023015"/>
    </source>
</evidence>
<feature type="compositionally biased region" description="Basic and acidic residues" evidence="7">
    <location>
        <begin position="1"/>
        <end position="12"/>
    </location>
</feature>
<evidence type="ECO:0008006" key="12">
    <source>
        <dbReference type="Google" id="ProtNLM"/>
    </source>
</evidence>
<dbReference type="GO" id="GO:0006355">
    <property type="term" value="P:regulation of DNA-templated transcription"/>
    <property type="evidence" value="ECO:0007669"/>
    <property type="project" value="InterPro"/>
</dbReference>
<sequence>MSYLFDNHDNPRHPHRMPLSPAPLPHSYHSSHPDHPPVSLPKVGQTRCYWALLSADMHFIYLDPVLASHLEDQAEELFGRSLLSFVHPDEQASAKQDLGGVLESRTLHGSVTRYAHSHFTFRRSLFAVIQSPSTVGLRWSSPDWSDADKIALDKDYMAVDIVINWAADGLVLCFIHASVDLAPSDNDEMQKTDWTNWCGTPYMPQDQVELLYHRLLMSVPQNGTMFRVFQILSNQRDRPLLVSWPPDPPQGPTSRDFAKLVENVQIGSGVPGGNDAKTSCTRRYKALQDMPPVFGGEVESIFIPHGSIIFACHKVNPTPRSTSANTTAPMQQVDYAPGYNPHQSSSYYEHANSYALPPLSPQSQYNSSFMPQQGPGVQPSYSPRWTQAPLPQAVSNIRSGSYAGTSPTQTNQSWTSGPPSASYMEPPSAPAFNRPLSPSYNYSPTTSSSVAASPTSDVVPPPRRRISPGSSRDQTGSTRASGNRPTGVQKCSSCKATSSPEWRKGPSGKKELCNACGLRYARSRAKKEGLNPATQRRRKDKSLVKRDSATPPTSVPSYPAIRRNYTDSTFSASSAGSASGSDIYPHSGHHIVDDNVTPSPSPPASNMNFVHYAPGGNDSRPPYSSTGNNFYSVPSPLSQPHVLHHHEQQHAVQQQQAAHQHSTANQLPPLGQLSSYVGRLSPMAAPGSPVSHSSLTSTYPPASYERERERDRDPRDLPPAPLSAEPPRLTSRRSILTQQ</sequence>
<evidence type="ECO:0000256" key="5">
    <source>
        <dbReference type="ARBA" id="ARBA00023163"/>
    </source>
</evidence>
<evidence type="ECO:0000313" key="10">
    <source>
        <dbReference type="EMBL" id="KAF8899937.1"/>
    </source>
</evidence>
<feature type="domain" description="PAS" evidence="8">
    <location>
        <begin position="52"/>
        <end position="105"/>
    </location>
</feature>
<dbReference type="PROSITE" id="PS00344">
    <property type="entry name" value="GATA_ZN_FINGER_1"/>
    <property type="match status" value="1"/>
</dbReference>
<feature type="region of interest" description="Disordered" evidence="7">
    <location>
        <begin position="526"/>
        <end position="739"/>
    </location>
</feature>
<evidence type="ECO:0000259" key="8">
    <source>
        <dbReference type="PROSITE" id="PS50112"/>
    </source>
</evidence>
<evidence type="ECO:0000256" key="7">
    <source>
        <dbReference type="SAM" id="MobiDB-lite"/>
    </source>
</evidence>
<dbReference type="InterPro" id="IPR035965">
    <property type="entry name" value="PAS-like_dom_sf"/>
</dbReference>
<dbReference type="PANTHER" id="PTHR47172:SF24">
    <property type="entry name" value="GATA ZINC FINGER DOMAIN-CONTAINING PROTEIN 14-RELATED"/>
    <property type="match status" value="1"/>
</dbReference>
<gene>
    <name evidence="10" type="ORF">CPB84DRAFT_1847501</name>
</gene>
<accession>A0A9P5NMB3</accession>
<keyword evidence="4" id="KW-0805">Transcription regulation</keyword>
<keyword evidence="1" id="KW-0479">Metal-binding</keyword>
<dbReference type="CDD" id="cd00202">
    <property type="entry name" value="ZnF_GATA"/>
    <property type="match status" value="1"/>
</dbReference>
<reference evidence="10" key="1">
    <citation type="submission" date="2020-11" db="EMBL/GenBank/DDBJ databases">
        <authorList>
            <consortium name="DOE Joint Genome Institute"/>
            <person name="Ahrendt S."/>
            <person name="Riley R."/>
            <person name="Andreopoulos W."/>
            <person name="LaButti K."/>
            <person name="Pangilinan J."/>
            <person name="Ruiz-duenas F.J."/>
            <person name="Barrasa J.M."/>
            <person name="Sanchez-Garcia M."/>
            <person name="Camarero S."/>
            <person name="Miyauchi S."/>
            <person name="Serrano A."/>
            <person name="Linde D."/>
            <person name="Babiker R."/>
            <person name="Drula E."/>
            <person name="Ayuso-Fernandez I."/>
            <person name="Pacheco R."/>
            <person name="Padilla G."/>
            <person name="Ferreira P."/>
            <person name="Barriuso J."/>
            <person name="Kellner H."/>
            <person name="Castanera R."/>
            <person name="Alfaro M."/>
            <person name="Ramirez L."/>
            <person name="Pisabarro A.G."/>
            <person name="Kuo A."/>
            <person name="Tritt A."/>
            <person name="Lipzen A."/>
            <person name="He G."/>
            <person name="Yan M."/>
            <person name="Ng V."/>
            <person name="Cullen D."/>
            <person name="Martin F."/>
            <person name="Rosso M.-N."/>
            <person name="Henrissat B."/>
            <person name="Hibbett D."/>
            <person name="Martinez A.T."/>
            <person name="Grigoriev I.V."/>
        </authorList>
    </citation>
    <scope>NUCLEOTIDE SEQUENCE</scope>
    <source>
        <strain evidence="10">AH 44721</strain>
    </source>
</reference>
<feature type="compositionally biased region" description="Basic and acidic residues" evidence="7">
    <location>
        <begin position="704"/>
        <end position="716"/>
    </location>
</feature>
<evidence type="ECO:0000256" key="2">
    <source>
        <dbReference type="ARBA" id="ARBA00022771"/>
    </source>
</evidence>
<evidence type="ECO:0000256" key="1">
    <source>
        <dbReference type="ARBA" id="ARBA00022723"/>
    </source>
</evidence>
<evidence type="ECO:0000313" key="11">
    <source>
        <dbReference type="Proteomes" id="UP000724874"/>
    </source>
</evidence>
<evidence type="ECO:0000256" key="6">
    <source>
        <dbReference type="PROSITE-ProRule" id="PRU00094"/>
    </source>
</evidence>
<feature type="compositionally biased region" description="Polar residues" evidence="7">
    <location>
        <begin position="361"/>
        <end position="371"/>
    </location>
</feature>
<feature type="compositionally biased region" description="Polar residues" evidence="7">
    <location>
        <begin position="690"/>
        <end position="700"/>
    </location>
</feature>
<keyword evidence="3" id="KW-0862">Zinc</keyword>
<dbReference type="InterPro" id="IPR000679">
    <property type="entry name" value="Znf_GATA"/>
</dbReference>
<dbReference type="SUPFAM" id="SSF55785">
    <property type="entry name" value="PYP-like sensor domain (PAS domain)"/>
    <property type="match status" value="1"/>
</dbReference>
<feature type="compositionally biased region" description="Low complexity" evidence="7">
    <location>
        <begin position="571"/>
        <end position="581"/>
    </location>
</feature>
<dbReference type="InterPro" id="IPR013088">
    <property type="entry name" value="Znf_NHR/GATA"/>
</dbReference>
<dbReference type="Pfam" id="PF00320">
    <property type="entry name" value="GATA"/>
    <property type="match status" value="1"/>
</dbReference>
<feature type="compositionally biased region" description="Polar residues" evidence="7">
    <location>
        <begin position="393"/>
        <end position="419"/>
    </location>
</feature>
<dbReference type="AlphaFoldDB" id="A0A9P5NMB3"/>
<organism evidence="10 11">
    <name type="scientific">Gymnopilus junonius</name>
    <name type="common">Spectacular rustgill mushroom</name>
    <name type="synonym">Gymnopilus spectabilis subsp. junonius</name>
    <dbReference type="NCBI Taxonomy" id="109634"/>
    <lineage>
        <taxon>Eukaryota</taxon>
        <taxon>Fungi</taxon>
        <taxon>Dikarya</taxon>
        <taxon>Basidiomycota</taxon>
        <taxon>Agaricomycotina</taxon>
        <taxon>Agaricomycetes</taxon>
        <taxon>Agaricomycetidae</taxon>
        <taxon>Agaricales</taxon>
        <taxon>Agaricineae</taxon>
        <taxon>Hymenogastraceae</taxon>
        <taxon>Gymnopilus</taxon>
    </lineage>
</organism>
<comment type="caution">
    <text evidence="10">The sequence shown here is derived from an EMBL/GenBank/DDBJ whole genome shotgun (WGS) entry which is preliminary data.</text>
</comment>
<dbReference type="Proteomes" id="UP000724874">
    <property type="component" value="Unassembled WGS sequence"/>
</dbReference>
<keyword evidence="5" id="KW-0804">Transcription</keyword>
<dbReference type="SMART" id="SM00401">
    <property type="entry name" value="ZnF_GATA"/>
    <property type="match status" value="1"/>
</dbReference>
<dbReference type="PROSITE" id="PS50112">
    <property type="entry name" value="PAS"/>
    <property type="match status" value="1"/>
</dbReference>
<protein>
    <recommendedName>
        <fullName evidence="12">GATA-type domain-containing protein</fullName>
    </recommendedName>
</protein>
<dbReference type="PROSITE" id="PS50114">
    <property type="entry name" value="GATA_ZN_FINGER_2"/>
    <property type="match status" value="1"/>
</dbReference>
<dbReference type="PANTHER" id="PTHR47172">
    <property type="entry name" value="OS01G0976800 PROTEIN"/>
    <property type="match status" value="1"/>
</dbReference>